<sequence length="73" mass="8820">MQWLMSRRMRDLRGVGCSMSRSLRLWRKMQWLMSRRMRDVRRVGANAGMVDVAQNARRTWGIEFLFRNSKETV</sequence>
<dbReference type="EMBL" id="PIPV01000001">
    <property type="protein sequence ID" value="RUO58115.1"/>
    <property type="molecule type" value="Genomic_DNA"/>
</dbReference>
<reference evidence="2" key="1">
    <citation type="journal article" date="2018" name="Front. Microbiol.">
        <title>Genome-Based Analysis Reveals the Taxonomy and Diversity of the Family Idiomarinaceae.</title>
        <authorList>
            <person name="Liu Y."/>
            <person name="Lai Q."/>
            <person name="Shao Z."/>
        </authorList>
    </citation>
    <scope>NUCLEOTIDE SEQUENCE [LARGE SCALE GENOMIC DNA]</scope>
    <source>
        <strain evidence="2">F23</strain>
    </source>
</reference>
<dbReference type="Proteomes" id="UP000287330">
    <property type="component" value="Unassembled WGS sequence"/>
</dbReference>
<protein>
    <submittedName>
        <fullName evidence="1">Uncharacterized protein</fullName>
    </submittedName>
</protein>
<keyword evidence="2" id="KW-1185">Reference proteome</keyword>
<accession>A0A432YAU9</accession>
<organism evidence="1 2">
    <name type="scientific">Idiomarina fontislapidosi</name>
    <dbReference type="NCBI Taxonomy" id="263723"/>
    <lineage>
        <taxon>Bacteria</taxon>
        <taxon>Pseudomonadati</taxon>
        <taxon>Pseudomonadota</taxon>
        <taxon>Gammaproteobacteria</taxon>
        <taxon>Alteromonadales</taxon>
        <taxon>Idiomarinaceae</taxon>
        <taxon>Idiomarina</taxon>
    </lineage>
</organism>
<comment type="caution">
    <text evidence="1">The sequence shown here is derived from an EMBL/GenBank/DDBJ whole genome shotgun (WGS) entry which is preliminary data.</text>
</comment>
<gene>
    <name evidence="1" type="ORF">CWE25_00490</name>
</gene>
<evidence type="ECO:0000313" key="1">
    <source>
        <dbReference type="EMBL" id="RUO58115.1"/>
    </source>
</evidence>
<dbReference type="AlphaFoldDB" id="A0A432YAU9"/>
<proteinExistence type="predicted"/>
<name>A0A432YAU9_9GAMM</name>
<evidence type="ECO:0000313" key="2">
    <source>
        <dbReference type="Proteomes" id="UP000287330"/>
    </source>
</evidence>